<evidence type="ECO:0000256" key="3">
    <source>
        <dbReference type="ARBA" id="ARBA00022692"/>
    </source>
</evidence>
<feature type="transmembrane region" description="Helical" evidence="7">
    <location>
        <begin position="127"/>
        <end position="146"/>
    </location>
</feature>
<proteinExistence type="inferred from homology"/>
<reference evidence="8" key="1">
    <citation type="submission" date="2020-02" db="EMBL/GenBank/DDBJ databases">
        <authorList>
            <person name="Meier V. D."/>
        </authorList>
    </citation>
    <scope>NUCLEOTIDE SEQUENCE</scope>
    <source>
        <strain evidence="8">AVDCRST_MAG34</strain>
    </source>
</reference>
<accession>A0A6J4M2F3</accession>
<organism evidence="8">
    <name type="scientific">uncultured Nocardioidaceae bacterium</name>
    <dbReference type="NCBI Taxonomy" id="253824"/>
    <lineage>
        <taxon>Bacteria</taxon>
        <taxon>Bacillati</taxon>
        <taxon>Actinomycetota</taxon>
        <taxon>Actinomycetes</taxon>
        <taxon>Propionibacteriales</taxon>
        <taxon>Nocardioidaceae</taxon>
        <taxon>environmental samples</taxon>
    </lineage>
</organism>
<evidence type="ECO:0000256" key="4">
    <source>
        <dbReference type="ARBA" id="ARBA00022989"/>
    </source>
</evidence>
<name>A0A6J4M2F3_9ACTN</name>
<feature type="transmembrane region" description="Helical" evidence="7">
    <location>
        <begin position="158"/>
        <end position="176"/>
    </location>
</feature>
<protein>
    <recommendedName>
        <fullName evidence="9">Integral membrane protein</fullName>
    </recommendedName>
</protein>
<keyword evidence="4 7" id="KW-1133">Transmembrane helix</keyword>
<dbReference type="AlphaFoldDB" id="A0A6J4M2F3"/>
<keyword evidence="3 7" id="KW-0812">Transmembrane</keyword>
<dbReference type="EMBL" id="CADCUI010000032">
    <property type="protein sequence ID" value="CAA9348236.1"/>
    <property type="molecule type" value="Genomic_DNA"/>
</dbReference>
<dbReference type="GO" id="GO:0016020">
    <property type="term" value="C:membrane"/>
    <property type="evidence" value="ECO:0007669"/>
    <property type="project" value="UniProtKB-SubCell"/>
</dbReference>
<evidence type="ECO:0000256" key="6">
    <source>
        <dbReference type="SAM" id="MobiDB-lite"/>
    </source>
</evidence>
<sequence>MTPPVTRVVLRPLATPLPLGFLALALATVAFSAVQLGCVPPDQGRVAALTALAATLPLQFLSSVMGFLTRDPVAATGMGVLAGTWAVVGLATYTSPPGTASGGLGVVLVTAGLAMLIPALAAASSKLLPAAVMGLAAARFLVTGVYELTASTTWKTTAGWIGIVLAAVALYAALALELEAAQEKTVLPVGRRGAGRSAMEGDGSLDGGSIEREAGVRPQL</sequence>
<evidence type="ECO:0008006" key="9">
    <source>
        <dbReference type="Google" id="ProtNLM"/>
    </source>
</evidence>
<keyword evidence="5 7" id="KW-0472">Membrane</keyword>
<feature type="region of interest" description="Disordered" evidence="6">
    <location>
        <begin position="193"/>
        <end position="220"/>
    </location>
</feature>
<evidence type="ECO:0000256" key="1">
    <source>
        <dbReference type="ARBA" id="ARBA00004141"/>
    </source>
</evidence>
<dbReference type="Pfam" id="PF01184">
    <property type="entry name" value="Gpr1_Fun34_YaaH"/>
    <property type="match status" value="1"/>
</dbReference>
<evidence type="ECO:0000256" key="5">
    <source>
        <dbReference type="ARBA" id="ARBA00023136"/>
    </source>
</evidence>
<feature type="transmembrane region" description="Helical" evidence="7">
    <location>
        <begin position="46"/>
        <end position="68"/>
    </location>
</feature>
<evidence type="ECO:0000313" key="8">
    <source>
        <dbReference type="EMBL" id="CAA9348236.1"/>
    </source>
</evidence>
<dbReference type="InterPro" id="IPR000791">
    <property type="entry name" value="Gpr1/Fun34/SatP-like"/>
</dbReference>
<comment type="similarity">
    <text evidence="2">Belongs to the acetate uptake transporter (AceTr) (TC 2.A.96) family.</text>
</comment>
<feature type="transmembrane region" description="Helical" evidence="7">
    <location>
        <begin position="100"/>
        <end position="120"/>
    </location>
</feature>
<feature type="compositionally biased region" description="Basic and acidic residues" evidence="6">
    <location>
        <begin position="209"/>
        <end position="220"/>
    </location>
</feature>
<comment type="subcellular location">
    <subcellularLocation>
        <location evidence="1">Membrane</location>
        <topology evidence="1">Multi-pass membrane protein</topology>
    </subcellularLocation>
</comment>
<evidence type="ECO:0000256" key="7">
    <source>
        <dbReference type="SAM" id="Phobius"/>
    </source>
</evidence>
<evidence type="ECO:0000256" key="2">
    <source>
        <dbReference type="ARBA" id="ARBA00005587"/>
    </source>
</evidence>
<feature type="transmembrane region" description="Helical" evidence="7">
    <location>
        <begin position="75"/>
        <end position="94"/>
    </location>
</feature>
<gene>
    <name evidence="8" type="ORF">AVDCRST_MAG34-1380</name>
</gene>